<dbReference type="CDD" id="cd06579">
    <property type="entry name" value="TM_PBP1_transp_AraH_like"/>
    <property type="match status" value="1"/>
</dbReference>
<comment type="caution">
    <text evidence="7">The sequence shown here is derived from an EMBL/GenBank/DDBJ whole genome shotgun (WGS) entry which is preliminary data.</text>
</comment>
<feature type="transmembrane region" description="Helical" evidence="6">
    <location>
        <begin position="205"/>
        <end position="228"/>
    </location>
</feature>
<evidence type="ECO:0000256" key="1">
    <source>
        <dbReference type="ARBA" id="ARBA00004651"/>
    </source>
</evidence>
<feature type="transmembrane region" description="Helical" evidence="6">
    <location>
        <begin position="294"/>
        <end position="310"/>
    </location>
</feature>
<keyword evidence="3 6" id="KW-0812">Transmembrane</keyword>
<name>A0ABS6DA56_9FIRM</name>
<sequence>MNKLLKNNITLTAGVLILLMVTATIFSPHFLTLFNLQSVMRDLAFIGMIAVAQSLLLLIGELDLSVGKIATLSGVLSGLLMSVLKCNPFLAFLIGLLAGTILGIMNGLLVAKLRLNSMVATIGMQSLYGGITLVLTKGKAITDISPSVSFLGKGNIAGIPMPFLFMLVILAVILFLVKKTKTGRYIYAIGNSREASRIMGIRVEFIRIMLFAIVGFISALAGILYVARLGSAQASIGNNWPMNSIAACVIGGILLTGGVGSPLGALLGAAIISVISNVIVLFGVNVYWQEAVNGIVIVAAIALPSLVTIIRGRKKIRKGNPERLQQAGKGES</sequence>
<evidence type="ECO:0000256" key="4">
    <source>
        <dbReference type="ARBA" id="ARBA00022989"/>
    </source>
</evidence>
<feature type="transmembrane region" description="Helical" evidence="6">
    <location>
        <begin position="90"/>
        <end position="111"/>
    </location>
</feature>
<gene>
    <name evidence="7" type="ORF">HGO97_021275</name>
</gene>
<feature type="transmembrane region" description="Helical" evidence="6">
    <location>
        <begin position="240"/>
        <end position="259"/>
    </location>
</feature>
<organism evidence="7 8">
    <name type="scientific">Faecalicatena faecalis</name>
    <dbReference type="NCBI Taxonomy" id="2726362"/>
    <lineage>
        <taxon>Bacteria</taxon>
        <taxon>Bacillati</taxon>
        <taxon>Bacillota</taxon>
        <taxon>Clostridia</taxon>
        <taxon>Lachnospirales</taxon>
        <taxon>Lachnospiraceae</taxon>
        <taxon>Faecalicatena</taxon>
    </lineage>
</organism>
<evidence type="ECO:0000256" key="3">
    <source>
        <dbReference type="ARBA" id="ARBA00022692"/>
    </source>
</evidence>
<feature type="transmembrane region" description="Helical" evidence="6">
    <location>
        <begin position="156"/>
        <end position="177"/>
    </location>
</feature>
<evidence type="ECO:0000313" key="7">
    <source>
        <dbReference type="EMBL" id="MBU3878339.1"/>
    </source>
</evidence>
<evidence type="ECO:0000256" key="2">
    <source>
        <dbReference type="ARBA" id="ARBA00022475"/>
    </source>
</evidence>
<dbReference type="Pfam" id="PF02653">
    <property type="entry name" value="BPD_transp_2"/>
    <property type="match status" value="1"/>
</dbReference>
<keyword evidence="8" id="KW-1185">Reference proteome</keyword>
<feature type="transmembrane region" description="Helical" evidence="6">
    <location>
        <begin position="266"/>
        <end position="288"/>
    </location>
</feature>
<dbReference type="Proteomes" id="UP000723714">
    <property type="component" value="Unassembled WGS sequence"/>
</dbReference>
<dbReference type="RefSeq" id="WP_216245040.1">
    <property type="nucleotide sequence ID" value="NZ_JABACJ020000031.1"/>
</dbReference>
<evidence type="ECO:0000256" key="5">
    <source>
        <dbReference type="ARBA" id="ARBA00023136"/>
    </source>
</evidence>
<evidence type="ECO:0000256" key="6">
    <source>
        <dbReference type="SAM" id="Phobius"/>
    </source>
</evidence>
<keyword evidence="2" id="KW-1003">Cell membrane</keyword>
<dbReference type="PANTHER" id="PTHR32196:SF72">
    <property type="entry name" value="RIBOSE IMPORT PERMEASE PROTEIN RBSC"/>
    <property type="match status" value="1"/>
</dbReference>
<dbReference type="EMBL" id="JABACJ020000031">
    <property type="protein sequence ID" value="MBU3878339.1"/>
    <property type="molecule type" value="Genomic_DNA"/>
</dbReference>
<dbReference type="PANTHER" id="PTHR32196">
    <property type="entry name" value="ABC TRANSPORTER PERMEASE PROTEIN YPHD-RELATED-RELATED"/>
    <property type="match status" value="1"/>
</dbReference>
<accession>A0ABS6DA56</accession>
<feature type="transmembrane region" description="Helical" evidence="6">
    <location>
        <begin position="9"/>
        <end position="31"/>
    </location>
</feature>
<protein>
    <submittedName>
        <fullName evidence="7">ABC transporter permease</fullName>
    </submittedName>
</protein>
<keyword evidence="4 6" id="KW-1133">Transmembrane helix</keyword>
<comment type="subcellular location">
    <subcellularLocation>
        <location evidence="1">Cell membrane</location>
        <topology evidence="1">Multi-pass membrane protein</topology>
    </subcellularLocation>
</comment>
<dbReference type="InterPro" id="IPR001851">
    <property type="entry name" value="ABC_transp_permease"/>
</dbReference>
<feature type="transmembrane region" description="Helical" evidence="6">
    <location>
        <begin position="118"/>
        <end position="136"/>
    </location>
</feature>
<feature type="transmembrane region" description="Helical" evidence="6">
    <location>
        <begin position="43"/>
        <end position="59"/>
    </location>
</feature>
<evidence type="ECO:0000313" key="8">
    <source>
        <dbReference type="Proteomes" id="UP000723714"/>
    </source>
</evidence>
<keyword evidence="5 6" id="KW-0472">Membrane</keyword>
<reference evidence="7 8" key="1">
    <citation type="submission" date="2021-06" db="EMBL/GenBank/DDBJ databases">
        <title>Faecalicatena sp. nov. isolated from porcine feces.</title>
        <authorList>
            <person name="Oh B.S."/>
            <person name="Lee J.H."/>
        </authorList>
    </citation>
    <scope>NUCLEOTIDE SEQUENCE [LARGE SCALE GENOMIC DNA]</scope>
    <source>
        <strain evidence="7 8">AGMB00832</strain>
    </source>
</reference>
<proteinExistence type="predicted"/>